<protein>
    <recommendedName>
        <fullName evidence="1">DUF5641 domain-containing protein</fullName>
    </recommendedName>
</protein>
<evidence type="ECO:0000313" key="2">
    <source>
        <dbReference type="EMBL" id="UYV69312.1"/>
    </source>
</evidence>
<dbReference type="InterPro" id="IPR008042">
    <property type="entry name" value="Retrotrans_Pao"/>
</dbReference>
<dbReference type="InterPro" id="IPR040676">
    <property type="entry name" value="DUF5641"/>
</dbReference>
<dbReference type="Pfam" id="PF05380">
    <property type="entry name" value="Peptidase_A17"/>
    <property type="match status" value="1"/>
</dbReference>
<organism evidence="2 3">
    <name type="scientific">Cordylochernes scorpioides</name>
    <dbReference type="NCBI Taxonomy" id="51811"/>
    <lineage>
        <taxon>Eukaryota</taxon>
        <taxon>Metazoa</taxon>
        <taxon>Ecdysozoa</taxon>
        <taxon>Arthropoda</taxon>
        <taxon>Chelicerata</taxon>
        <taxon>Arachnida</taxon>
        <taxon>Pseudoscorpiones</taxon>
        <taxon>Cheliferoidea</taxon>
        <taxon>Chernetidae</taxon>
        <taxon>Cordylochernes</taxon>
    </lineage>
</organism>
<gene>
    <name evidence="2" type="ORF">LAZ67_6003225</name>
</gene>
<sequence>MIMQELWKKKINWDESIPENVKARWNSFQDEIGELNKLKIPRYIMTDQTSRNIHFHGFGDVSRLAYSAVCYLRSETSDGRVEISLLAAKTRIAPCENCTFPRLELCAALLLSQLYKFLVESLKLNFSGIYLWSDSQIALCWIRSDPNRWKKFISNRVMKIQHLTERYQWNHVSGKENPANCASRGLIPSVLIQHSIWWQGPSCLKDTHTHNGITHLQKFYNEYEIHEEERAVLSHHIQSPITLEFKNIYFTFTRLKRVTAWCIRFLTNSRLSAEKRVKGQLNTEDMSRAIMTIIVRRVIRTCLTWLKLGARTAVQIMGDLPPDRINPYRPFLNNGVDLAGPFLLKPSLIRCESLIKSYIVIFICFSVKANHIHDKIVKRVSKTSLLNLEEFATLLCQIEACLNFRPLVELSPDPSDLQALTPGHFLIGTFMIDQPGVRSNIEMNLTTKWCLIKKNERHILDKMVKRKKWRQVKNNIEVDKLVLIKEDGLPPLKWRLARVIEVYQRDDGRVRFALIKSAKGVSRRPITKLASLPF</sequence>
<feature type="domain" description="DUF5641" evidence="1">
    <location>
        <begin position="456"/>
        <end position="532"/>
    </location>
</feature>
<dbReference type="PANTHER" id="PTHR47331">
    <property type="entry name" value="PHD-TYPE DOMAIN-CONTAINING PROTEIN"/>
    <property type="match status" value="1"/>
</dbReference>
<evidence type="ECO:0000313" key="3">
    <source>
        <dbReference type="Proteomes" id="UP001235939"/>
    </source>
</evidence>
<dbReference type="EMBL" id="CP092868">
    <property type="protein sequence ID" value="UYV69312.1"/>
    <property type="molecule type" value="Genomic_DNA"/>
</dbReference>
<keyword evidence="3" id="KW-1185">Reference proteome</keyword>
<name>A0ABY6KKD3_9ARAC</name>
<accession>A0ABY6KKD3</accession>
<reference evidence="2 3" key="1">
    <citation type="submission" date="2022-01" db="EMBL/GenBank/DDBJ databases">
        <title>A chromosomal length assembly of Cordylochernes scorpioides.</title>
        <authorList>
            <person name="Zeh D."/>
            <person name="Zeh J."/>
        </authorList>
    </citation>
    <scope>NUCLEOTIDE SEQUENCE [LARGE SCALE GENOMIC DNA]</scope>
    <source>
        <strain evidence="2">IN4F17</strain>
        <tissue evidence="2">Whole Body</tissue>
    </source>
</reference>
<proteinExistence type="predicted"/>
<dbReference type="Proteomes" id="UP001235939">
    <property type="component" value="Chromosome 06"/>
</dbReference>
<dbReference type="Pfam" id="PF18701">
    <property type="entry name" value="DUF5641"/>
    <property type="match status" value="1"/>
</dbReference>
<evidence type="ECO:0000259" key="1">
    <source>
        <dbReference type="Pfam" id="PF18701"/>
    </source>
</evidence>